<dbReference type="EMBL" id="JAJJMB010007708">
    <property type="protein sequence ID" value="KAI3928635.1"/>
    <property type="molecule type" value="Genomic_DNA"/>
</dbReference>
<evidence type="ECO:0000313" key="2">
    <source>
        <dbReference type="EMBL" id="KAI3928635.1"/>
    </source>
</evidence>
<dbReference type="Proteomes" id="UP001202328">
    <property type="component" value="Unassembled WGS sequence"/>
</dbReference>
<dbReference type="PANTHER" id="PTHR11538">
    <property type="entry name" value="PHENYLALANYL-TRNA SYNTHETASE"/>
    <property type="match status" value="1"/>
</dbReference>
<evidence type="ECO:0000313" key="3">
    <source>
        <dbReference type="Proteomes" id="UP001202328"/>
    </source>
</evidence>
<dbReference type="GO" id="GO:0070475">
    <property type="term" value="P:rRNA base methylation"/>
    <property type="evidence" value="ECO:0007669"/>
    <property type="project" value="InterPro"/>
</dbReference>
<accession>A0AAD4T1L8</accession>
<feature type="domain" description="25S rRNA (uridine-N(3))-methyltransferase BMT5-like" evidence="1">
    <location>
        <begin position="1"/>
        <end position="71"/>
    </location>
</feature>
<protein>
    <recommendedName>
        <fullName evidence="1">25S rRNA (uridine-N(3))-methyltransferase BMT5-like domain-containing protein</fullName>
    </recommendedName>
</protein>
<dbReference type="GO" id="GO:0070042">
    <property type="term" value="F:rRNA (uridine-N3-)-methyltransferase activity"/>
    <property type="evidence" value="ECO:0007669"/>
    <property type="project" value="InterPro"/>
</dbReference>
<dbReference type="Pfam" id="PF10354">
    <property type="entry name" value="BMT5-like"/>
    <property type="match status" value="1"/>
</dbReference>
<proteinExistence type="predicted"/>
<keyword evidence="3" id="KW-1185">Reference proteome</keyword>
<name>A0AAD4T1L8_9MAGN</name>
<dbReference type="PANTHER" id="PTHR11538:SF26">
    <property type="entry name" value="FERREDOXIN-FOLD ANTICODON-BINDING DOMAIN-CONTAINING PROTEIN 1"/>
    <property type="match status" value="1"/>
</dbReference>
<reference evidence="2" key="1">
    <citation type="submission" date="2022-04" db="EMBL/GenBank/DDBJ databases">
        <title>A functionally conserved STORR gene fusion in Papaver species that diverged 16.8 million years ago.</title>
        <authorList>
            <person name="Catania T."/>
        </authorList>
    </citation>
    <scope>NUCLEOTIDE SEQUENCE</scope>
    <source>
        <strain evidence="2">S-188037</strain>
    </source>
</reference>
<dbReference type="AlphaFoldDB" id="A0AAD4T1L8"/>
<organism evidence="2 3">
    <name type="scientific">Papaver atlanticum</name>
    <dbReference type="NCBI Taxonomy" id="357466"/>
    <lineage>
        <taxon>Eukaryota</taxon>
        <taxon>Viridiplantae</taxon>
        <taxon>Streptophyta</taxon>
        <taxon>Embryophyta</taxon>
        <taxon>Tracheophyta</taxon>
        <taxon>Spermatophyta</taxon>
        <taxon>Magnoliopsida</taxon>
        <taxon>Ranunculales</taxon>
        <taxon>Papaveraceae</taxon>
        <taxon>Papaveroideae</taxon>
        <taxon>Papaver</taxon>
    </lineage>
</organism>
<dbReference type="GO" id="GO:0005737">
    <property type="term" value="C:cytoplasm"/>
    <property type="evidence" value="ECO:0007669"/>
    <property type="project" value="TreeGrafter"/>
</dbReference>
<gene>
    <name evidence="2" type="ORF">MKW98_024236</name>
</gene>
<dbReference type="InterPro" id="IPR019446">
    <property type="entry name" value="BMT5-like"/>
</dbReference>
<evidence type="ECO:0000259" key="1">
    <source>
        <dbReference type="Pfam" id="PF10354"/>
    </source>
</evidence>
<comment type="caution">
    <text evidence="2">The sequence shown here is derived from an EMBL/GenBank/DDBJ whole genome shotgun (WGS) entry which is preliminary data.</text>
</comment>
<sequence length="76" mass="8797">MVATSLDQHDVVIKNYQDAKSNLESLRKLGATIMHGVDATRMKLYPDLQRRKFDRVIYNFPHAGFHGKEDQAHMIK</sequence>